<sequence length="529" mass="59389">MFEGLVKEGSFKWLLGNRSSFDEEFEEMSKSPKSRKNWIPELSPIANVVIRRCSRILDIPIDELRATFESEASDSVKHPARYSRNLLEYCCFQALALSTHVLGHLSDKEFRRLTYDMMLAWEVPASSNHPILKVDDESTVGGEAFSRIAPAIPTIADVVTCDNLYNVLTASTGGRLRYSIYEKYLGSLERAIKKLKNQSESSLLSVIRSQTGEKILEVDGTVTTQPVLEHVGVSAWPGRLILTDRALYFEDLRVVVSYDKAKMYDLSDDLKQVVKPVLTGPWGTRLFDKAVMYNSISLSEPVVMEFPELKGHARRDYWLAIIREILYAHKFIRKFQIEGVERDDALLKAVLGILRLQAIQDVPLLKTSRCEVLLMFNLCDQLPGGDLILETLAKMLTSRELGRTDHSNAGNSMYSVSALAMMSNLGIPFGKSSTLPSEVGIFVGDIVVGEMTALERAVSKSRNSFKKVERAQASVDGVKVEGIDINVAVMEELLSPVIEFGKYLYFLESWEDPFRSLVFCSVSTYIVFS</sequence>
<evidence type="ECO:0000313" key="2">
    <source>
        <dbReference type="Proteomes" id="UP000554482"/>
    </source>
</evidence>
<reference evidence="1 2" key="1">
    <citation type="submission" date="2020-06" db="EMBL/GenBank/DDBJ databases">
        <title>Transcriptomic and genomic resources for Thalictrum thalictroides and T. hernandezii: Facilitating candidate gene discovery in an emerging model plant lineage.</title>
        <authorList>
            <person name="Arias T."/>
            <person name="Riano-Pachon D.M."/>
            <person name="Di Stilio V.S."/>
        </authorList>
    </citation>
    <scope>NUCLEOTIDE SEQUENCE [LARGE SCALE GENOMIC DNA]</scope>
    <source>
        <strain evidence="2">cv. WT478/WT964</strain>
        <tissue evidence="1">Leaves</tissue>
    </source>
</reference>
<proteinExistence type="predicted"/>
<dbReference type="Proteomes" id="UP000554482">
    <property type="component" value="Unassembled WGS sequence"/>
</dbReference>
<comment type="caution">
    <text evidence="1">The sequence shown here is derived from an EMBL/GenBank/DDBJ whole genome shotgun (WGS) entry which is preliminary data.</text>
</comment>
<dbReference type="EMBL" id="JABWDY010011356">
    <property type="protein sequence ID" value="KAF5199876.1"/>
    <property type="molecule type" value="Genomic_DNA"/>
</dbReference>
<dbReference type="Pfam" id="PF04842">
    <property type="entry name" value="DUF639"/>
    <property type="match status" value="1"/>
</dbReference>
<keyword evidence="2" id="KW-1185">Reference proteome</keyword>
<dbReference type="AlphaFoldDB" id="A0A7J6WR82"/>
<gene>
    <name evidence="1" type="ORF">FRX31_010537</name>
</gene>
<dbReference type="PANTHER" id="PTHR31860">
    <property type="entry name" value="HEAT-INDUCIBLE TRANSCRIPTION REPRESSOR (DUF639)-RELATED"/>
    <property type="match status" value="1"/>
</dbReference>
<accession>A0A7J6WR82</accession>
<name>A0A7J6WR82_THATH</name>
<protein>
    <submittedName>
        <fullName evidence="1">Heat-inducible transcription repressor</fullName>
    </submittedName>
</protein>
<dbReference type="InterPro" id="IPR006927">
    <property type="entry name" value="DUF639"/>
</dbReference>
<organism evidence="1 2">
    <name type="scientific">Thalictrum thalictroides</name>
    <name type="common">Rue-anemone</name>
    <name type="synonym">Anemone thalictroides</name>
    <dbReference type="NCBI Taxonomy" id="46969"/>
    <lineage>
        <taxon>Eukaryota</taxon>
        <taxon>Viridiplantae</taxon>
        <taxon>Streptophyta</taxon>
        <taxon>Embryophyta</taxon>
        <taxon>Tracheophyta</taxon>
        <taxon>Spermatophyta</taxon>
        <taxon>Magnoliopsida</taxon>
        <taxon>Ranunculales</taxon>
        <taxon>Ranunculaceae</taxon>
        <taxon>Thalictroideae</taxon>
        <taxon>Thalictrum</taxon>
    </lineage>
</organism>
<evidence type="ECO:0000313" key="1">
    <source>
        <dbReference type="EMBL" id="KAF5199876.1"/>
    </source>
</evidence>
<dbReference type="PANTHER" id="PTHR31860:SF6">
    <property type="entry name" value="HEAT-INDUCIBLE TRANSCRIPTION REPRESSOR (DUF639)"/>
    <property type="match status" value="1"/>
</dbReference>
<dbReference type="OrthoDB" id="2016709at2759"/>